<dbReference type="GO" id="GO:0016020">
    <property type="term" value="C:membrane"/>
    <property type="evidence" value="ECO:0007669"/>
    <property type="project" value="UniProtKB-SubCell"/>
</dbReference>
<comment type="subcellular location">
    <subcellularLocation>
        <location evidence="1">Membrane</location>
        <topology evidence="1">Multi-pass membrane protein</topology>
    </subcellularLocation>
</comment>
<keyword evidence="4 6" id="KW-0472">Membrane</keyword>
<gene>
    <name evidence="8" type="ORF">CLAFUR5_14513</name>
</gene>
<feature type="compositionally biased region" description="Basic and acidic residues" evidence="5">
    <location>
        <begin position="49"/>
        <end position="61"/>
    </location>
</feature>
<feature type="transmembrane region" description="Helical" evidence="6">
    <location>
        <begin position="202"/>
        <end position="222"/>
    </location>
</feature>
<dbReference type="InterPro" id="IPR026841">
    <property type="entry name" value="Aur1/Ipt1"/>
</dbReference>
<evidence type="ECO:0000313" key="8">
    <source>
        <dbReference type="EMBL" id="UJO25072.1"/>
    </source>
</evidence>
<reference evidence="8" key="1">
    <citation type="submission" date="2021-12" db="EMBL/GenBank/DDBJ databases">
        <authorList>
            <person name="Zaccaron A."/>
            <person name="Stergiopoulos I."/>
        </authorList>
    </citation>
    <scope>NUCLEOTIDE SEQUENCE</scope>
    <source>
        <strain evidence="8">Race5_Kim</strain>
    </source>
</reference>
<evidence type="ECO:0000256" key="6">
    <source>
        <dbReference type="SAM" id="Phobius"/>
    </source>
</evidence>
<dbReference type="Pfam" id="PF14378">
    <property type="entry name" value="PAP2_3"/>
    <property type="match status" value="1"/>
</dbReference>
<organism evidence="8 9">
    <name type="scientific">Passalora fulva</name>
    <name type="common">Tomato leaf mold</name>
    <name type="synonym">Cladosporium fulvum</name>
    <dbReference type="NCBI Taxonomy" id="5499"/>
    <lineage>
        <taxon>Eukaryota</taxon>
        <taxon>Fungi</taxon>
        <taxon>Dikarya</taxon>
        <taxon>Ascomycota</taxon>
        <taxon>Pezizomycotina</taxon>
        <taxon>Dothideomycetes</taxon>
        <taxon>Dothideomycetidae</taxon>
        <taxon>Mycosphaerellales</taxon>
        <taxon>Mycosphaerellaceae</taxon>
        <taxon>Fulvia</taxon>
    </lineage>
</organism>
<dbReference type="EMBL" id="CP090175">
    <property type="protein sequence ID" value="UJO25072.1"/>
    <property type="molecule type" value="Genomic_DNA"/>
</dbReference>
<feature type="compositionally biased region" description="Polar residues" evidence="5">
    <location>
        <begin position="87"/>
        <end position="104"/>
    </location>
</feature>
<evidence type="ECO:0000259" key="7">
    <source>
        <dbReference type="Pfam" id="PF14378"/>
    </source>
</evidence>
<dbReference type="InterPro" id="IPR052185">
    <property type="entry name" value="IPC_Synthase-Related"/>
</dbReference>
<dbReference type="OMA" id="CFFINRI"/>
<dbReference type="KEGG" id="ffu:CLAFUR5_14513"/>
<evidence type="ECO:0000256" key="4">
    <source>
        <dbReference type="ARBA" id="ARBA00023136"/>
    </source>
</evidence>
<evidence type="ECO:0000256" key="2">
    <source>
        <dbReference type="ARBA" id="ARBA00022692"/>
    </source>
</evidence>
<protein>
    <recommendedName>
        <fullName evidence="7">Inositolphosphotransferase Aur1/Ipt1 domain-containing protein</fullName>
    </recommendedName>
</protein>
<feature type="transmembrane region" description="Helical" evidence="6">
    <location>
        <begin position="359"/>
        <end position="380"/>
    </location>
</feature>
<sequence>MAHHNGTMPDLGKPQSEARAWFEPVLVVSIMAASLYFNRDRTFSLIPSRNERHDPSDEHLIKNPNGEYQESRSSSRSTSPDRPKNSVDVQRGTSPSQWEDPVSPSTLNIPSRILQKFPFLIEMFYWALNYVAYSMTKKIGAAMYSRYDGQNQVTELAQRHGIDILTIEHDTIFTIFFPITEVAFQQFFLKHHLLILSFFNQIYSLVHIPGTVAFLSWYYYVAPSHDTFAIVRRTMTLGNFSAFFIFSFYPCMPPRLLPESFGFKDTVRQDNAESVWVGGANVNQLAAMPSLHFTYAFVVGCTFLYQSGILATCFGRRASVAASRTSRSWRSIMSVVYAVAGVIYPILVLSVIVATANHYYLDAVVATFSVTLCFFINRIWNVLLPAERLLCKVLRLRKPTPTTARNSIPDRPRVVVEQWA</sequence>
<proteinExistence type="predicted"/>
<dbReference type="OrthoDB" id="2566866at2759"/>
<dbReference type="Proteomes" id="UP000756132">
    <property type="component" value="Chromosome 13"/>
</dbReference>
<accession>A0A9Q8PMF7</accession>
<feature type="transmembrane region" description="Helical" evidence="6">
    <location>
        <begin position="20"/>
        <end position="37"/>
    </location>
</feature>
<keyword evidence="9" id="KW-1185">Reference proteome</keyword>
<dbReference type="PANTHER" id="PTHR31310:SF10">
    <property type="entry name" value="INOSITOLPHOSPHOTRANSFERASE AUR1_IPT1 DOMAIN-CONTAINING PROTEIN"/>
    <property type="match status" value="1"/>
</dbReference>
<feature type="domain" description="Inositolphosphotransferase Aur1/Ipt1" evidence="7">
    <location>
        <begin position="181"/>
        <end position="305"/>
    </location>
</feature>
<feature type="transmembrane region" description="Helical" evidence="6">
    <location>
        <begin position="293"/>
        <end position="314"/>
    </location>
</feature>
<feature type="region of interest" description="Disordered" evidence="5">
    <location>
        <begin position="47"/>
        <end position="104"/>
    </location>
</feature>
<name>A0A9Q8PMF7_PASFU</name>
<dbReference type="AlphaFoldDB" id="A0A9Q8PMF7"/>
<dbReference type="GeneID" id="71994391"/>
<evidence type="ECO:0000313" key="9">
    <source>
        <dbReference type="Proteomes" id="UP000756132"/>
    </source>
</evidence>
<dbReference type="PANTHER" id="PTHR31310">
    <property type="match status" value="1"/>
</dbReference>
<evidence type="ECO:0000256" key="1">
    <source>
        <dbReference type="ARBA" id="ARBA00004141"/>
    </source>
</evidence>
<dbReference type="RefSeq" id="XP_047769438.1">
    <property type="nucleotide sequence ID" value="XM_047913661.1"/>
</dbReference>
<evidence type="ECO:0000256" key="3">
    <source>
        <dbReference type="ARBA" id="ARBA00022989"/>
    </source>
</evidence>
<reference evidence="8" key="2">
    <citation type="journal article" date="2022" name="Microb. Genom.">
        <title>A chromosome-scale genome assembly of the tomato pathogen Cladosporium fulvum reveals a compartmentalized genome architecture and the presence of a dispensable chromosome.</title>
        <authorList>
            <person name="Zaccaron A.Z."/>
            <person name="Chen L.H."/>
            <person name="Samaras A."/>
            <person name="Stergiopoulos I."/>
        </authorList>
    </citation>
    <scope>NUCLEOTIDE SEQUENCE</scope>
    <source>
        <strain evidence="8">Race5_Kim</strain>
    </source>
</reference>
<keyword evidence="3 6" id="KW-1133">Transmembrane helix</keyword>
<evidence type="ECO:0000256" key="5">
    <source>
        <dbReference type="SAM" id="MobiDB-lite"/>
    </source>
</evidence>
<feature type="transmembrane region" description="Helical" evidence="6">
    <location>
        <begin position="335"/>
        <end position="353"/>
    </location>
</feature>
<dbReference type="CDD" id="cd03386">
    <property type="entry name" value="PAP2_Aur1_like"/>
    <property type="match status" value="1"/>
</dbReference>
<feature type="transmembrane region" description="Helical" evidence="6">
    <location>
        <begin position="234"/>
        <end position="252"/>
    </location>
</feature>
<keyword evidence="2 6" id="KW-0812">Transmembrane</keyword>